<dbReference type="InterPro" id="IPR003661">
    <property type="entry name" value="HisK_dim/P_dom"/>
</dbReference>
<dbReference type="PANTHER" id="PTHR45436:SF8">
    <property type="entry name" value="HISTIDINE KINASE"/>
    <property type="match status" value="1"/>
</dbReference>
<dbReference type="InterPro" id="IPR004358">
    <property type="entry name" value="Sig_transdc_His_kin-like_C"/>
</dbReference>
<dbReference type="InterPro" id="IPR005467">
    <property type="entry name" value="His_kinase_dom"/>
</dbReference>
<dbReference type="Gene3D" id="6.10.340.10">
    <property type="match status" value="1"/>
</dbReference>
<evidence type="ECO:0000313" key="15">
    <source>
        <dbReference type="Proteomes" id="UP000481327"/>
    </source>
</evidence>
<evidence type="ECO:0000256" key="1">
    <source>
        <dbReference type="ARBA" id="ARBA00000085"/>
    </source>
</evidence>
<keyword evidence="10 11" id="KW-0472">Membrane</keyword>
<dbReference type="GO" id="GO:0000155">
    <property type="term" value="F:phosphorelay sensor kinase activity"/>
    <property type="evidence" value="ECO:0007669"/>
    <property type="project" value="InterPro"/>
</dbReference>
<keyword evidence="7" id="KW-0418">Kinase</keyword>
<evidence type="ECO:0000313" key="14">
    <source>
        <dbReference type="EMBL" id="MQT18567.1"/>
    </source>
</evidence>
<dbReference type="Proteomes" id="UP000481327">
    <property type="component" value="Unassembled WGS sequence"/>
</dbReference>
<dbReference type="Pfam" id="PF02518">
    <property type="entry name" value="HATPase_c"/>
    <property type="match status" value="1"/>
</dbReference>
<keyword evidence="15" id="KW-1185">Reference proteome</keyword>
<evidence type="ECO:0000256" key="9">
    <source>
        <dbReference type="ARBA" id="ARBA00023012"/>
    </source>
</evidence>
<accession>A0A7C9LHY6</accession>
<dbReference type="Pfam" id="PF00512">
    <property type="entry name" value="HisKA"/>
    <property type="match status" value="1"/>
</dbReference>
<dbReference type="Gene3D" id="1.10.287.130">
    <property type="match status" value="1"/>
</dbReference>
<dbReference type="PROSITE" id="PS50885">
    <property type="entry name" value="HAMP"/>
    <property type="match status" value="1"/>
</dbReference>
<name>A0A7C9LHY6_9SPHN</name>
<keyword evidence="8 11" id="KW-1133">Transmembrane helix</keyword>
<dbReference type="InterPro" id="IPR036890">
    <property type="entry name" value="HATPase_C_sf"/>
</dbReference>
<comment type="catalytic activity">
    <reaction evidence="1">
        <text>ATP + protein L-histidine = ADP + protein N-phospho-L-histidine.</text>
        <dbReference type="EC" id="2.7.13.3"/>
    </reaction>
</comment>
<evidence type="ECO:0000256" key="10">
    <source>
        <dbReference type="ARBA" id="ARBA00023136"/>
    </source>
</evidence>
<dbReference type="OrthoDB" id="9815202at2"/>
<dbReference type="Gene3D" id="3.30.565.10">
    <property type="entry name" value="Histidine kinase-like ATPase, C-terminal domain"/>
    <property type="match status" value="1"/>
</dbReference>
<keyword evidence="9" id="KW-0902">Two-component regulatory system</keyword>
<keyword evidence="6 11" id="KW-0812">Transmembrane</keyword>
<evidence type="ECO:0000256" key="7">
    <source>
        <dbReference type="ARBA" id="ARBA00022777"/>
    </source>
</evidence>
<dbReference type="InterPro" id="IPR036097">
    <property type="entry name" value="HisK_dim/P_sf"/>
</dbReference>
<comment type="subcellular location">
    <subcellularLocation>
        <location evidence="2">Membrane</location>
    </subcellularLocation>
</comment>
<evidence type="ECO:0000259" key="13">
    <source>
        <dbReference type="PROSITE" id="PS50885"/>
    </source>
</evidence>
<dbReference type="SUPFAM" id="SSF55874">
    <property type="entry name" value="ATPase domain of HSP90 chaperone/DNA topoisomerase II/histidine kinase"/>
    <property type="match status" value="1"/>
</dbReference>
<dbReference type="PROSITE" id="PS50109">
    <property type="entry name" value="HIS_KIN"/>
    <property type="match status" value="1"/>
</dbReference>
<feature type="domain" description="HAMP" evidence="13">
    <location>
        <begin position="224"/>
        <end position="279"/>
    </location>
</feature>
<keyword evidence="5" id="KW-0808">Transferase</keyword>
<evidence type="ECO:0000256" key="4">
    <source>
        <dbReference type="ARBA" id="ARBA00022553"/>
    </source>
</evidence>
<dbReference type="SMART" id="SM00304">
    <property type="entry name" value="HAMP"/>
    <property type="match status" value="1"/>
</dbReference>
<proteinExistence type="predicted"/>
<organism evidence="14 15">
    <name type="scientific">Sandarakinorhabdus fusca</name>
    <dbReference type="NCBI Taxonomy" id="1439888"/>
    <lineage>
        <taxon>Bacteria</taxon>
        <taxon>Pseudomonadati</taxon>
        <taxon>Pseudomonadota</taxon>
        <taxon>Alphaproteobacteria</taxon>
        <taxon>Sphingomonadales</taxon>
        <taxon>Sphingosinicellaceae</taxon>
        <taxon>Sandarakinorhabdus</taxon>
    </lineage>
</organism>
<dbReference type="InterPro" id="IPR003594">
    <property type="entry name" value="HATPase_dom"/>
</dbReference>
<dbReference type="EC" id="2.7.13.3" evidence="3"/>
<feature type="transmembrane region" description="Helical" evidence="11">
    <location>
        <begin position="58"/>
        <end position="78"/>
    </location>
</feature>
<dbReference type="SMART" id="SM00388">
    <property type="entry name" value="HisKA"/>
    <property type="match status" value="1"/>
</dbReference>
<evidence type="ECO:0000256" key="11">
    <source>
        <dbReference type="SAM" id="Phobius"/>
    </source>
</evidence>
<gene>
    <name evidence="14" type="ORF">F3168_15035</name>
</gene>
<evidence type="ECO:0000259" key="12">
    <source>
        <dbReference type="PROSITE" id="PS50109"/>
    </source>
</evidence>
<feature type="domain" description="Histidine kinase" evidence="12">
    <location>
        <begin position="287"/>
        <end position="499"/>
    </location>
</feature>
<dbReference type="PANTHER" id="PTHR45436">
    <property type="entry name" value="SENSOR HISTIDINE KINASE YKOH"/>
    <property type="match status" value="1"/>
</dbReference>
<evidence type="ECO:0000256" key="5">
    <source>
        <dbReference type="ARBA" id="ARBA00022679"/>
    </source>
</evidence>
<sequence length="502" mass="52304">MSMSAGCARSSTMAASGRCSTRCAAPDTGSARTDLPAANGPGWQAMVPARWRTTTARITLIVFAALIATSALLLGFIGRVTQDQLYADVRAAVAADAALLVENIRRDGPRRAARDITEDLRLPGPTAVLLLAPDGHRLAGNVTEWPAGLPVGRRFASAELHRADHGRAESFGVSTPTLDGGYRLLVGRSLETEQRLTDTLKSSLFAAIFLALVLAALTSLILARIISARVQNIADVAAAVAAGDLSRRVDEPPAPGGDAFDSMARALNAMLARIEILLGEIRMVTDGLAHDLRSPLTRMKARIDRLARTADAGEPADDILAIGAEADALLTMLENALEISRVEAGIGREAFVPFDVAALARDLADMYEPLAEETGVCLTAAADLPLPVMAHRNLLSRALANLIDNALRYGAGGGIITVTAERTAAGARLSVADRGPGIASANHGIALRRFGRIDAARRAGGAGLGLSLAAAIARLHGGTLTLADNAPGLRVDIDLPHISEAG</sequence>
<dbReference type="SUPFAM" id="SSF47384">
    <property type="entry name" value="Homodimeric domain of signal transducing histidine kinase"/>
    <property type="match status" value="1"/>
</dbReference>
<dbReference type="PRINTS" id="PR00344">
    <property type="entry name" value="BCTRLSENSOR"/>
</dbReference>
<dbReference type="GO" id="GO:0005886">
    <property type="term" value="C:plasma membrane"/>
    <property type="evidence" value="ECO:0007669"/>
    <property type="project" value="TreeGrafter"/>
</dbReference>
<evidence type="ECO:0000256" key="6">
    <source>
        <dbReference type="ARBA" id="ARBA00022692"/>
    </source>
</evidence>
<dbReference type="InterPro" id="IPR003660">
    <property type="entry name" value="HAMP_dom"/>
</dbReference>
<dbReference type="CDD" id="cd00082">
    <property type="entry name" value="HisKA"/>
    <property type="match status" value="1"/>
</dbReference>
<evidence type="ECO:0000256" key="8">
    <source>
        <dbReference type="ARBA" id="ARBA00022989"/>
    </source>
</evidence>
<dbReference type="SMART" id="SM00387">
    <property type="entry name" value="HATPase_c"/>
    <property type="match status" value="1"/>
</dbReference>
<keyword evidence="4" id="KW-0597">Phosphoprotein</keyword>
<dbReference type="EMBL" id="WIOL01000008">
    <property type="protein sequence ID" value="MQT18567.1"/>
    <property type="molecule type" value="Genomic_DNA"/>
</dbReference>
<comment type="caution">
    <text evidence="14">The sequence shown here is derived from an EMBL/GenBank/DDBJ whole genome shotgun (WGS) entry which is preliminary data.</text>
</comment>
<protein>
    <recommendedName>
        <fullName evidence="3">histidine kinase</fullName>
        <ecNumber evidence="3">2.7.13.3</ecNumber>
    </recommendedName>
</protein>
<dbReference type="Pfam" id="PF00672">
    <property type="entry name" value="HAMP"/>
    <property type="match status" value="1"/>
</dbReference>
<dbReference type="AlphaFoldDB" id="A0A7C9LHY6"/>
<evidence type="ECO:0000256" key="2">
    <source>
        <dbReference type="ARBA" id="ARBA00004370"/>
    </source>
</evidence>
<dbReference type="InterPro" id="IPR050428">
    <property type="entry name" value="TCS_sensor_his_kinase"/>
</dbReference>
<dbReference type="CDD" id="cd00075">
    <property type="entry name" value="HATPase"/>
    <property type="match status" value="1"/>
</dbReference>
<evidence type="ECO:0000256" key="3">
    <source>
        <dbReference type="ARBA" id="ARBA00012438"/>
    </source>
</evidence>
<feature type="transmembrane region" description="Helical" evidence="11">
    <location>
        <begin position="204"/>
        <end position="226"/>
    </location>
</feature>
<reference evidence="14 15" key="1">
    <citation type="submission" date="2019-09" db="EMBL/GenBank/DDBJ databases">
        <title>Polymorphobacter sp. isolated from a lake in China.</title>
        <authorList>
            <person name="Liu Z."/>
        </authorList>
    </citation>
    <scope>NUCLEOTIDE SEQUENCE [LARGE SCALE GENOMIC DNA]</scope>
    <source>
        <strain evidence="14 15">D40P</strain>
    </source>
</reference>